<feature type="transmembrane region" description="Helical" evidence="6">
    <location>
        <begin position="73"/>
        <end position="91"/>
    </location>
</feature>
<dbReference type="AlphaFoldDB" id="A0A1H9JGN8"/>
<feature type="transmembrane region" description="Helical" evidence="6">
    <location>
        <begin position="42"/>
        <end position="61"/>
    </location>
</feature>
<dbReference type="OrthoDB" id="6396836at2"/>
<evidence type="ECO:0000256" key="1">
    <source>
        <dbReference type="ARBA" id="ARBA00004141"/>
    </source>
</evidence>
<proteinExistence type="inferred from homology"/>
<evidence type="ECO:0000313" key="8">
    <source>
        <dbReference type="EMBL" id="SEQ85927.1"/>
    </source>
</evidence>
<dbReference type="InterPro" id="IPR050638">
    <property type="entry name" value="AA-Vitamin_Transporters"/>
</dbReference>
<sequence>MNNQPPQYSRALIHLLMLLMVALVASSFPVGALITEGLPPEVMMLIRFVLAALLFAPYVFIKNGWHLPSARRLLVYAILSIPLVVFFWCMFEALRYTSALNTGAIYTTVPAITAFYVFFINRETTGKRRASGLLLGTLGALWIVFRGDLNSLLQLDINRGDLLFMIGCLFMGTYNPLIRKFYAGEPMEMMTFWVISFGAVWLLLLSMPNLGQIAWTEVDINVYLGVLYLAVFTTLVSFFLLQLGTITLGATQVAAYGFLTPIFVVLLNLLLGSAVFQWQLLPGIVLVLIAMLLVQRDGRYPQQARVADR</sequence>
<dbReference type="PANTHER" id="PTHR32322:SF2">
    <property type="entry name" value="EAMA DOMAIN-CONTAINING PROTEIN"/>
    <property type="match status" value="1"/>
</dbReference>
<gene>
    <name evidence="8" type="ORF">SAMN03080615_02996</name>
</gene>
<evidence type="ECO:0000256" key="5">
    <source>
        <dbReference type="ARBA" id="ARBA00023136"/>
    </source>
</evidence>
<evidence type="ECO:0000256" key="2">
    <source>
        <dbReference type="ARBA" id="ARBA00007362"/>
    </source>
</evidence>
<dbReference type="RefSeq" id="WP_091359922.1">
    <property type="nucleotide sequence ID" value="NZ_AP025284.1"/>
</dbReference>
<evidence type="ECO:0000313" key="9">
    <source>
        <dbReference type="Proteomes" id="UP000198749"/>
    </source>
</evidence>
<organism evidence="8 9">
    <name type="scientific">Amphritea atlantica</name>
    <dbReference type="NCBI Taxonomy" id="355243"/>
    <lineage>
        <taxon>Bacteria</taxon>
        <taxon>Pseudomonadati</taxon>
        <taxon>Pseudomonadota</taxon>
        <taxon>Gammaproteobacteria</taxon>
        <taxon>Oceanospirillales</taxon>
        <taxon>Oceanospirillaceae</taxon>
        <taxon>Amphritea</taxon>
    </lineage>
</organism>
<feature type="transmembrane region" description="Helical" evidence="6">
    <location>
        <begin position="161"/>
        <end position="178"/>
    </location>
</feature>
<name>A0A1H9JGN8_9GAMM</name>
<dbReference type="Pfam" id="PF00892">
    <property type="entry name" value="EamA"/>
    <property type="match status" value="2"/>
</dbReference>
<protein>
    <submittedName>
        <fullName evidence="8">Permease of the drug/metabolite transporter (DMT) superfamily</fullName>
    </submittedName>
</protein>
<dbReference type="InterPro" id="IPR037185">
    <property type="entry name" value="EmrE-like"/>
</dbReference>
<dbReference type="PANTHER" id="PTHR32322">
    <property type="entry name" value="INNER MEMBRANE TRANSPORTER"/>
    <property type="match status" value="1"/>
</dbReference>
<reference evidence="9" key="1">
    <citation type="submission" date="2016-10" db="EMBL/GenBank/DDBJ databases">
        <authorList>
            <person name="Varghese N."/>
            <person name="Submissions S."/>
        </authorList>
    </citation>
    <scope>NUCLEOTIDE SEQUENCE [LARGE SCALE GENOMIC DNA]</scope>
    <source>
        <strain evidence="9">DSM 18887</strain>
    </source>
</reference>
<dbReference type="Proteomes" id="UP000198749">
    <property type="component" value="Unassembled WGS sequence"/>
</dbReference>
<feature type="domain" description="EamA" evidence="7">
    <location>
        <begin position="159"/>
        <end position="294"/>
    </location>
</feature>
<evidence type="ECO:0000256" key="6">
    <source>
        <dbReference type="SAM" id="Phobius"/>
    </source>
</evidence>
<keyword evidence="5 6" id="KW-0472">Membrane</keyword>
<evidence type="ECO:0000256" key="3">
    <source>
        <dbReference type="ARBA" id="ARBA00022692"/>
    </source>
</evidence>
<feature type="transmembrane region" description="Helical" evidence="6">
    <location>
        <begin position="276"/>
        <end position="294"/>
    </location>
</feature>
<feature type="transmembrane region" description="Helical" evidence="6">
    <location>
        <begin position="253"/>
        <end position="270"/>
    </location>
</feature>
<keyword evidence="3 6" id="KW-0812">Transmembrane</keyword>
<feature type="transmembrane region" description="Helical" evidence="6">
    <location>
        <begin position="132"/>
        <end position="149"/>
    </location>
</feature>
<dbReference type="STRING" id="355243.SAMN03080615_02996"/>
<feature type="transmembrane region" description="Helical" evidence="6">
    <location>
        <begin position="103"/>
        <end position="120"/>
    </location>
</feature>
<evidence type="ECO:0000259" key="7">
    <source>
        <dbReference type="Pfam" id="PF00892"/>
    </source>
</evidence>
<feature type="transmembrane region" description="Helical" evidence="6">
    <location>
        <begin position="220"/>
        <end position="241"/>
    </location>
</feature>
<keyword evidence="9" id="KW-1185">Reference proteome</keyword>
<dbReference type="SUPFAM" id="SSF103481">
    <property type="entry name" value="Multidrug resistance efflux transporter EmrE"/>
    <property type="match status" value="2"/>
</dbReference>
<feature type="transmembrane region" description="Helical" evidence="6">
    <location>
        <begin position="190"/>
        <end position="208"/>
    </location>
</feature>
<feature type="domain" description="EamA" evidence="7">
    <location>
        <begin position="14"/>
        <end position="144"/>
    </location>
</feature>
<dbReference type="InterPro" id="IPR000620">
    <property type="entry name" value="EamA_dom"/>
</dbReference>
<evidence type="ECO:0000256" key="4">
    <source>
        <dbReference type="ARBA" id="ARBA00022989"/>
    </source>
</evidence>
<comment type="subcellular location">
    <subcellularLocation>
        <location evidence="1">Membrane</location>
        <topology evidence="1">Multi-pass membrane protein</topology>
    </subcellularLocation>
</comment>
<dbReference type="GO" id="GO:0016020">
    <property type="term" value="C:membrane"/>
    <property type="evidence" value="ECO:0007669"/>
    <property type="project" value="UniProtKB-SubCell"/>
</dbReference>
<keyword evidence="4 6" id="KW-1133">Transmembrane helix</keyword>
<comment type="similarity">
    <text evidence="2">Belongs to the EamA transporter family.</text>
</comment>
<accession>A0A1H9JGN8</accession>
<dbReference type="EMBL" id="FOGB01000009">
    <property type="protein sequence ID" value="SEQ85927.1"/>
    <property type="molecule type" value="Genomic_DNA"/>
</dbReference>